<proteinExistence type="predicted"/>
<dbReference type="Proteomes" id="UP000233551">
    <property type="component" value="Unassembled WGS sequence"/>
</dbReference>
<dbReference type="STRING" id="22663.A0A2I0JXH8"/>
<feature type="region of interest" description="Disordered" evidence="1">
    <location>
        <begin position="142"/>
        <end position="173"/>
    </location>
</feature>
<dbReference type="EMBL" id="PGOL01001086">
    <property type="protein sequence ID" value="PKI61038.1"/>
    <property type="molecule type" value="Genomic_DNA"/>
</dbReference>
<keyword evidence="3" id="KW-1185">Reference proteome</keyword>
<dbReference type="AlphaFoldDB" id="A0A2I0JXH8"/>
<reference evidence="2 3" key="1">
    <citation type="submission" date="2017-11" db="EMBL/GenBank/DDBJ databases">
        <title>De-novo sequencing of pomegranate (Punica granatum L.) genome.</title>
        <authorList>
            <person name="Akparov Z."/>
            <person name="Amiraslanov A."/>
            <person name="Hajiyeva S."/>
            <person name="Abbasov M."/>
            <person name="Kaur K."/>
            <person name="Hamwieh A."/>
            <person name="Solovyev V."/>
            <person name="Salamov A."/>
            <person name="Braich B."/>
            <person name="Kosarev P."/>
            <person name="Mahmoud A."/>
            <person name="Hajiyev E."/>
            <person name="Babayeva S."/>
            <person name="Izzatullayeva V."/>
            <person name="Mammadov A."/>
            <person name="Mammadov A."/>
            <person name="Sharifova S."/>
            <person name="Ojaghi J."/>
            <person name="Eynullazada K."/>
            <person name="Bayramov B."/>
            <person name="Abdulazimova A."/>
            <person name="Shahmuradov I."/>
        </authorList>
    </citation>
    <scope>NUCLEOTIDE SEQUENCE [LARGE SCALE GENOMIC DNA]</scope>
    <source>
        <strain evidence="3">cv. AG2017</strain>
        <tissue evidence="2">Leaf</tissue>
    </source>
</reference>
<evidence type="ECO:0000313" key="2">
    <source>
        <dbReference type="EMBL" id="PKI61038.1"/>
    </source>
</evidence>
<feature type="compositionally biased region" description="Basic residues" evidence="1">
    <location>
        <begin position="153"/>
        <end position="165"/>
    </location>
</feature>
<gene>
    <name evidence="2" type="ORF">CRG98_018559</name>
</gene>
<protein>
    <submittedName>
        <fullName evidence="2">Uncharacterized protein</fullName>
    </submittedName>
</protein>
<evidence type="ECO:0000313" key="3">
    <source>
        <dbReference type="Proteomes" id="UP000233551"/>
    </source>
</evidence>
<accession>A0A2I0JXH8</accession>
<sequence length="173" mass="19339">MGRSPLVADSSDGNAGGAVRLRAAVPTVGRRNDGAKRSELYLPLSVPKDVWEDLSMHFVLGLPRTERDMDSVFAVVDRFFKMALFIPCPKTTDASCVARYSSRRWSICTEFRSPLHQIGTLVFLAISRSPYGGETNAKTISDAFVENSDREKPKLHKPQKKKSERKRPESRIA</sequence>
<dbReference type="PANTHER" id="PTHR35046:SF18">
    <property type="entry name" value="RNA-DIRECTED DNA POLYMERASE"/>
    <property type="match status" value="1"/>
</dbReference>
<comment type="caution">
    <text evidence="2">The sequence shown here is derived from an EMBL/GenBank/DDBJ whole genome shotgun (WGS) entry which is preliminary data.</text>
</comment>
<name>A0A2I0JXH8_PUNGR</name>
<dbReference type="PANTHER" id="PTHR35046">
    <property type="entry name" value="ZINC KNUCKLE (CCHC-TYPE) FAMILY PROTEIN"/>
    <property type="match status" value="1"/>
</dbReference>
<organism evidence="2 3">
    <name type="scientific">Punica granatum</name>
    <name type="common">Pomegranate</name>
    <dbReference type="NCBI Taxonomy" id="22663"/>
    <lineage>
        <taxon>Eukaryota</taxon>
        <taxon>Viridiplantae</taxon>
        <taxon>Streptophyta</taxon>
        <taxon>Embryophyta</taxon>
        <taxon>Tracheophyta</taxon>
        <taxon>Spermatophyta</taxon>
        <taxon>Magnoliopsida</taxon>
        <taxon>eudicotyledons</taxon>
        <taxon>Gunneridae</taxon>
        <taxon>Pentapetalae</taxon>
        <taxon>rosids</taxon>
        <taxon>malvids</taxon>
        <taxon>Myrtales</taxon>
        <taxon>Lythraceae</taxon>
        <taxon>Punica</taxon>
    </lineage>
</organism>
<evidence type="ECO:0000256" key="1">
    <source>
        <dbReference type="SAM" id="MobiDB-lite"/>
    </source>
</evidence>